<evidence type="ECO:0008006" key="4">
    <source>
        <dbReference type="Google" id="ProtNLM"/>
    </source>
</evidence>
<name>A0ABY6LWS9_9ARAC</name>
<evidence type="ECO:0000256" key="1">
    <source>
        <dbReference type="SAM" id="MobiDB-lite"/>
    </source>
</evidence>
<dbReference type="PANTHER" id="PTHR21301:SF10">
    <property type="entry name" value="REVERSE TRANSCRIPTASE DOMAIN-CONTAINING PROTEIN"/>
    <property type="match status" value="1"/>
</dbReference>
<evidence type="ECO:0000313" key="2">
    <source>
        <dbReference type="EMBL" id="UYV84817.1"/>
    </source>
</evidence>
<dbReference type="PANTHER" id="PTHR21301">
    <property type="entry name" value="REVERSE TRANSCRIPTASE"/>
    <property type="match status" value="1"/>
</dbReference>
<dbReference type="Proteomes" id="UP001235939">
    <property type="component" value="Chromosome X"/>
</dbReference>
<feature type="compositionally biased region" description="Polar residues" evidence="1">
    <location>
        <begin position="65"/>
        <end position="91"/>
    </location>
</feature>
<feature type="non-terminal residue" evidence="2">
    <location>
        <position position="1"/>
    </location>
</feature>
<accession>A0ABY6LWS9</accession>
<feature type="region of interest" description="Disordered" evidence="1">
    <location>
        <begin position="44"/>
        <end position="115"/>
    </location>
</feature>
<keyword evidence="3" id="KW-1185">Reference proteome</keyword>
<sequence length="648" mass="74542">MAKIQEEYRKSRFGQAINLGTLRIKVYKLIKDERYTDIVNEYRGTSSRSAPVVSQSQKEDERESTSNALDNGEQTSDSRTCDSEITNNQIGQEEAQRTNGRKARNPSELDERTPSATTAIVARIESLAETKLNAKNLFAAFNEYSLSLINYYVGIVEFSERELEMRWTKRCEELNFIPPSLRIKDPVKNPFSCKVIKDTQLKLLRCRTQGCYSHIRILSKTIKELIFLTSQVVPPQRMYEMVTHITSEVLSLKTEITTKHHKKLEHWARKYKCPKLNPRNITSAIMNLSNATLSLDEEILLAKGMKYRTVQKPDPIRIISGIESAITRLNLQERNIIRNKVTNLIVSPPNLPLYNPHERKLLQYLSNKKEIVITQADKGGQTVILNRSDYNSKMHKILEDRTAFHPISESDKKSAYKSFKKELKKMNTDHKISDDELKEFLSNLSSPHNEPYIYGLPKTHKPETPLRPIVAFFSSPTAPLSRFIANFLKPFLQLQNDPFPISNTQTFIGEVLKIKPESDRIMVSFDVQALYPSLPHPLIINNCIFTYNSESFRQAKGSPMGSPLSTTIAEISMRAIDRKITANFPNDIFFWRRQPIPHDLENPIPIPKTVKESYIKKDDRHTAFADDHQLEDPEFISNESSIQHLFDQ</sequence>
<proteinExistence type="predicted"/>
<feature type="compositionally biased region" description="Polar residues" evidence="1">
    <location>
        <begin position="44"/>
        <end position="56"/>
    </location>
</feature>
<evidence type="ECO:0000313" key="3">
    <source>
        <dbReference type="Proteomes" id="UP001235939"/>
    </source>
</evidence>
<dbReference type="EMBL" id="CP092886">
    <property type="protein sequence ID" value="UYV84817.1"/>
    <property type="molecule type" value="Genomic_DNA"/>
</dbReference>
<gene>
    <name evidence="2" type="ORF">LAZ67_X003603</name>
</gene>
<protein>
    <recommendedName>
        <fullName evidence="4">Reverse transcriptase domain-containing protein</fullName>
    </recommendedName>
</protein>
<reference evidence="2 3" key="1">
    <citation type="submission" date="2022-03" db="EMBL/GenBank/DDBJ databases">
        <title>A chromosomal length assembly of Cordylochernes scorpioides.</title>
        <authorList>
            <person name="Zeh D."/>
            <person name="Zeh J."/>
        </authorList>
    </citation>
    <scope>NUCLEOTIDE SEQUENCE [LARGE SCALE GENOMIC DNA]</scope>
    <source>
        <strain evidence="2">IN4F17</strain>
        <tissue evidence="2">Whole Body</tissue>
    </source>
</reference>
<organism evidence="2 3">
    <name type="scientific">Cordylochernes scorpioides</name>
    <dbReference type="NCBI Taxonomy" id="51811"/>
    <lineage>
        <taxon>Eukaryota</taxon>
        <taxon>Metazoa</taxon>
        <taxon>Ecdysozoa</taxon>
        <taxon>Arthropoda</taxon>
        <taxon>Chelicerata</taxon>
        <taxon>Arachnida</taxon>
        <taxon>Pseudoscorpiones</taxon>
        <taxon>Cheliferoidea</taxon>
        <taxon>Chernetidae</taxon>
        <taxon>Cordylochernes</taxon>
    </lineage>
</organism>